<dbReference type="InParanoid" id="A0A2R5GMT3"/>
<evidence type="ECO:0000256" key="6">
    <source>
        <dbReference type="ARBA" id="ARBA00023136"/>
    </source>
</evidence>
<evidence type="ECO:0000313" key="8">
    <source>
        <dbReference type="EMBL" id="GBG29621.1"/>
    </source>
</evidence>
<evidence type="ECO:0000256" key="3">
    <source>
        <dbReference type="ARBA" id="ARBA00022692"/>
    </source>
</evidence>
<dbReference type="Proteomes" id="UP000241890">
    <property type="component" value="Unassembled WGS sequence"/>
</dbReference>
<evidence type="ECO:0000256" key="4">
    <source>
        <dbReference type="ARBA" id="ARBA00022927"/>
    </source>
</evidence>
<dbReference type="OrthoDB" id="158360at2759"/>
<keyword evidence="3 7" id="KW-0812">Transmembrane</keyword>
<dbReference type="Gene3D" id="1.20.5.110">
    <property type="match status" value="1"/>
</dbReference>
<gene>
    <name evidence="8" type="ORF">FCC1311_058422</name>
</gene>
<dbReference type="GO" id="GO:0031902">
    <property type="term" value="C:late endosome membrane"/>
    <property type="evidence" value="ECO:0007669"/>
    <property type="project" value="TreeGrafter"/>
</dbReference>
<dbReference type="EMBL" id="BEYU01000061">
    <property type="protein sequence ID" value="GBG29621.1"/>
    <property type="molecule type" value="Genomic_DNA"/>
</dbReference>
<keyword evidence="2" id="KW-0813">Transport</keyword>
<evidence type="ECO:0000313" key="9">
    <source>
        <dbReference type="Proteomes" id="UP000241890"/>
    </source>
</evidence>
<keyword evidence="9" id="KW-1185">Reference proteome</keyword>
<dbReference type="GO" id="GO:0005484">
    <property type="term" value="F:SNAP receptor activity"/>
    <property type="evidence" value="ECO:0007669"/>
    <property type="project" value="TreeGrafter"/>
</dbReference>
<protein>
    <submittedName>
        <fullName evidence="8">Golgi SNAP receptor complex member 2</fullName>
    </submittedName>
</protein>
<feature type="transmembrane region" description="Helical" evidence="7">
    <location>
        <begin position="208"/>
        <end position="228"/>
    </location>
</feature>
<dbReference type="PANTHER" id="PTHR21230">
    <property type="entry name" value="VESICLE TRANSPORT V-SNARE PROTEIN VTI1-RELATED"/>
    <property type="match status" value="1"/>
</dbReference>
<sequence length="231" mass="26297">MATAQLRARPAAASLSSLNIDATRMQFELEALLHPEVRNEVAAPKRDEESFGEIERKLQDFVRVLDQMGHLLEAERDQQQRAIMGKRVHTYRQRLSEFNGVLESKKQRYDRLSYQQQQRDQLFGNRSNDADGVLNLIGDYHQERDSLNNSHNIADQTINVAYSVLDNLQQQRSKLMGAHSKLQNIAQVLGLSDSLLNVIDRREKGDALLVYGGMAATCIFLFIVWRLTAAS</sequence>
<proteinExistence type="predicted"/>
<accession>A0A2R5GMT3</accession>
<evidence type="ECO:0000256" key="2">
    <source>
        <dbReference type="ARBA" id="ARBA00022448"/>
    </source>
</evidence>
<dbReference type="GO" id="GO:0005794">
    <property type="term" value="C:Golgi apparatus"/>
    <property type="evidence" value="ECO:0007669"/>
    <property type="project" value="TreeGrafter"/>
</dbReference>
<keyword evidence="4" id="KW-0653">Protein transport</keyword>
<dbReference type="GO" id="GO:0015031">
    <property type="term" value="P:protein transport"/>
    <property type="evidence" value="ECO:0007669"/>
    <property type="project" value="UniProtKB-KW"/>
</dbReference>
<organism evidence="8 9">
    <name type="scientific">Hondaea fermentalgiana</name>
    <dbReference type="NCBI Taxonomy" id="2315210"/>
    <lineage>
        <taxon>Eukaryota</taxon>
        <taxon>Sar</taxon>
        <taxon>Stramenopiles</taxon>
        <taxon>Bigyra</taxon>
        <taxon>Labyrinthulomycetes</taxon>
        <taxon>Thraustochytrida</taxon>
        <taxon>Thraustochytriidae</taxon>
        <taxon>Hondaea</taxon>
    </lineage>
</organism>
<comment type="caution">
    <text evidence="8">The sequence shown here is derived from an EMBL/GenBank/DDBJ whole genome shotgun (WGS) entry which is preliminary data.</text>
</comment>
<dbReference type="Pfam" id="PF12352">
    <property type="entry name" value="V-SNARE_C"/>
    <property type="match status" value="1"/>
</dbReference>
<comment type="subcellular location">
    <subcellularLocation>
        <location evidence="1">Membrane</location>
        <topology evidence="1">Single-pass type IV membrane protein</topology>
    </subcellularLocation>
</comment>
<dbReference type="SUPFAM" id="SSF58038">
    <property type="entry name" value="SNARE fusion complex"/>
    <property type="match status" value="1"/>
</dbReference>
<dbReference type="GO" id="GO:0006906">
    <property type="term" value="P:vesicle fusion"/>
    <property type="evidence" value="ECO:0007669"/>
    <property type="project" value="TreeGrafter"/>
</dbReference>
<dbReference type="GO" id="GO:0031201">
    <property type="term" value="C:SNARE complex"/>
    <property type="evidence" value="ECO:0007669"/>
    <property type="project" value="TreeGrafter"/>
</dbReference>
<evidence type="ECO:0000256" key="7">
    <source>
        <dbReference type="SAM" id="Phobius"/>
    </source>
</evidence>
<dbReference type="GO" id="GO:0012507">
    <property type="term" value="C:ER to Golgi transport vesicle membrane"/>
    <property type="evidence" value="ECO:0007669"/>
    <property type="project" value="TreeGrafter"/>
</dbReference>
<keyword evidence="8" id="KW-0675">Receptor</keyword>
<keyword evidence="6 7" id="KW-0472">Membrane</keyword>
<dbReference type="GO" id="GO:0005789">
    <property type="term" value="C:endoplasmic reticulum membrane"/>
    <property type="evidence" value="ECO:0007669"/>
    <property type="project" value="TreeGrafter"/>
</dbReference>
<reference evidence="8 9" key="1">
    <citation type="submission" date="2017-12" db="EMBL/GenBank/DDBJ databases">
        <title>Sequencing, de novo assembly and annotation of complete genome of a new Thraustochytrid species, strain FCC1311.</title>
        <authorList>
            <person name="Sedici K."/>
            <person name="Godart F."/>
            <person name="Aiese Cigliano R."/>
            <person name="Sanseverino W."/>
            <person name="Barakat M."/>
            <person name="Ortet P."/>
            <person name="Marechal E."/>
            <person name="Cagnac O."/>
            <person name="Amato A."/>
        </authorList>
    </citation>
    <scope>NUCLEOTIDE SEQUENCE [LARGE SCALE GENOMIC DNA]</scope>
</reference>
<evidence type="ECO:0000256" key="5">
    <source>
        <dbReference type="ARBA" id="ARBA00022989"/>
    </source>
</evidence>
<dbReference type="PANTHER" id="PTHR21230:SF1">
    <property type="entry name" value="GOLGI SNAP RECEPTOR COMPLEX MEMBER 2"/>
    <property type="match status" value="1"/>
</dbReference>
<keyword evidence="5 7" id="KW-1133">Transmembrane helix</keyword>
<dbReference type="GO" id="GO:0000149">
    <property type="term" value="F:SNARE binding"/>
    <property type="evidence" value="ECO:0007669"/>
    <property type="project" value="TreeGrafter"/>
</dbReference>
<dbReference type="AlphaFoldDB" id="A0A2R5GMT3"/>
<name>A0A2R5GMT3_9STRA</name>
<evidence type="ECO:0000256" key="1">
    <source>
        <dbReference type="ARBA" id="ARBA00004211"/>
    </source>
</evidence>